<feature type="region of interest" description="Disordered" evidence="1">
    <location>
        <begin position="80"/>
        <end position="156"/>
    </location>
</feature>
<keyword evidence="3" id="KW-1185">Reference proteome</keyword>
<organism evidence="2 3">
    <name type="scientific">Tetrabaena socialis</name>
    <dbReference type="NCBI Taxonomy" id="47790"/>
    <lineage>
        <taxon>Eukaryota</taxon>
        <taxon>Viridiplantae</taxon>
        <taxon>Chlorophyta</taxon>
        <taxon>core chlorophytes</taxon>
        <taxon>Chlorophyceae</taxon>
        <taxon>CS clade</taxon>
        <taxon>Chlamydomonadales</taxon>
        <taxon>Tetrabaenaceae</taxon>
        <taxon>Tetrabaena</taxon>
    </lineage>
</organism>
<gene>
    <name evidence="2" type="ORF">TSOC_006774</name>
</gene>
<dbReference type="AlphaFoldDB" id="A0A2J8A2T4"/>
<feature type="compositionally biased region" description="Basic and acidic residues" evidence="1">
    <location>
        <begin position="103"/>
        <end position="123"/>
    </location>
</feature>
<feature type="compositionally biased region" description="Polar residues" evidence="1">
    <location>
        <begin position="132"/>
        <end position="145"/>
    </location>
</feature>
<name>A0A2J8A2T4_9CHLO</name>
<evidence type="ECO:0000313" key="2">
    <source>
        <dbReference type="EMBL" id="PNH06832.1"/>
    </source>
</evidence>
<sequence>MANKISSVHPEDEEADASTYAGDGLAPLRSMRSMSIRNGNASGKHVSMEPPVVNGHELASMMRALAADVSLLKANMEVKNSSSYDGLRPDLTAVISSPPAHSGKSEVKFSDSARRSSAWRDDSGQDGGKLNGRSTSPVTPISNEVSAYKHGLSGRS</sequence>
<evidence type="ECO:0000256" key="1">
    <source>
        <dbReference type="SAM" id="MobiDB-lite"/>
    </source>
</evidence>
<accession>A0A2J8A2T4</accession>
<evidence type="ECO:0000313" key="3">
    <source>
        <dbReference type="Proteomes" id="UP000236333"/>
    </source>
</evidence>
<protein>
    <submittedName>
        <fullName evidence="2">Uncharacterized protein</fullName>
    </submittedName>
</protein>
<dbReference type="Proteomes" id="UP000236333">
    <property type="component" value="Unassembled WGS sequence"/>
</dbReference>
<dbReference type="EMBL" id="PGGS01000213">
    <property type="protein sequence ID" value="PNH06832.1"/>
    <property type="molecule type" value="Genomic_DNA"/>
</dbReference>
<feature type="compositionally biased region" description="Polar residues" evidence="1">
    <location>
        <begin position="32"/>
        <end position="41"/>
    </location>
</feature>
<proteinExistence type="predicted"/>
<reference evidence="2 3" key="1">
    <citation type="journal article" date="2017" name="Mol. Biol. Evol.">
        <title>The 4-celled Tetrabaena socialis nuclear genome reveals the essential components for genetic control of cell number at the origin of multicellularity in the volvocine lineage.</title>
        <authorList>
            <person name="Featherston J."/>
            <person name="Arakaki Y."/>
            <person name="Hanschen E.R."/>
            <person name="Ferris P.J."/>
            <person name="Michod R.E."/>
            <person name="Olson B.J.S.C."/>
            <person name="Nozaki H."/>
            <person name="Durand P.M."/>
        </authorList>
    </citation>
    <scope>NUCLEOTIDE SEQUENCE [LARGE SCALE GENOMIC DNA]</scope>
    <source>
        <strain evidence="2 3">NIES-571</strain>
    </source>
</reference>
<comment type="caution">
    <text evidence="2">The sequence shown here is derived from an EMBL/GenBank/DDBJ whole genome shotgun (WGS) entry which is preliminary data.</text>
</comment>
<feature type="region of interest" description="Disordered" evidence="1">
    <location>
        <begin position="1"/>
        <end position="51"/>
    </location>
</feature>